<reference evidence="1 2" key="1">
    <citation type="journal article" date="2024" name="Plant Biotechnol. J.">
        <title>Genome and CRISPR/Cas9 system of a widespread forest tree (Populus alba) in the world.</title>
        <authorList>
            <person name="Liu Y.J."/>
            <person name="Jiang P.F."/>
            <person name="Han X.M."/>
            <person name="Li X.Y."/>
            <person name="Wang H.M."/>
            <person name="Wang Y.J."/>
            <person name="Wang X.X."/>
            <person name="Zeng Q.Y."/>
        </authorList>
    </citation>
    <scope>NUCLEOTIDE SEQUENCE [LARGE SCALE GENOMIC DNA]</scope>
    <source>
        <strain evidence="2">cv. PAL-ZL1</strain>
    </source>
</reference>
<dbReference type="Proteomes" id="UP000309997">
    <property type="component" value="Unassembled WGS sequence"/>
</dbReference>
<keyword evidence="2" id="KW-1185">Reference proteome</keyword>
<organism evidence="1 2">
    <name type="scientific">Populus alba</name>
    <name type="common">White poplar</name>
    <dbReference type="NCBI Taxonomy" id="43335"/>
    <lineage>
        <taxon>Eukaryota</taxon>
        <taxon>Viridiplantae</taxon>
        <taxon>Streptophyta</taxon>
        <taxon>Embryophyta</taxon>
        <taxon>Tracheophyta</taxon>
        <taxon>Spermatophyta</taxon>
        <taxon>Magnoliopsida</taxon>
        <taxon>eudicotyledons</taxon>
        <taxon>Gunneridae</taxon>
        <taxon>Pentapetalae</taxon>
        <taxon>rosids</taxon>
        <taxon>fabids</taxon>
        <taxon>Malpighiales</taxon>
        <taxon>Salicaceae</taxon>
        <taxon>Saliceae</taxon>
        <taxon>Populus</taxon>
    </lineage>
</organism>
<accession>A0ACC4BNJ2</accession>
<protein>
    <submittedName>
        <fullName evidence="1">Uncharacterized protein</fullName>
    </submittedName>
</protein>
<evidence type="ECO:0000313" key="2">
    <source>
        <dbReference type="Proteomes" id="UP000309997"/>
    </source>
</evidence>
<gene>
    <name evidence="1" type="ORF">D5086_017797</name>
</gene>
<dbReference type="EMBL" id="RCHU02000009">
    <property type="protein sequence ID" value="KAL3579962.1"/>
    <property type="molecule type" value="Genomic_DNA"/>
</dbReference>
<evidence type="ECO:0000313" key="1">
    <source>
        <dbReference type="EMBL" id="KAL3579962.1"/>
    </source>
</evidence>
<sequence>MLATHSPPFDRDHHFSGSSSEISLSGEIGAHRNSSVSDCLSEVDLESGGLDMEVHLDNKTQRDCRICHLGLETREQECGVAIELGCSCKGDLGAAHKKCAETWFKIKGNTTCEICGATALGVAGEQTNEAHNASAAVLSAPAAPLILVETRAFWHSRRVMNFLLACMIAEMPIKFAPPNPIKMKKFVSNFQNDEKHESCPNTLIELDQTYHVAFSYNHNMKIAIGHIDLNHYLGISTMAANNVGLPAGVSKEQAYGMAETEMEYRVELFNRLLNTCFNKCIDKRHKEAELNMGENSCVDRCVSKYWAVNGIIGQMLSAGQRPM</sequence>
<comment type="caution">
    <text evidence="1">The sequence shown here is derived from an EMBL/GenBank/DDBJ whole genome shotgun (WGS) entry which is preliminary data.</text>
</comment>
<name>A0ACC4BNJ2_POPAL</name>
<proteinExistence type="predicted"/>